<dbReference type="SUPFAM" id="SSF141868">
    <property type="entry name" value="EAL domain-like"/>
    <property type="match status" value="1"/>
</dbReference>
<dbReference type="InterPro" id="IPR029787">
    <property type="entry name" value="Nucleotide_cyclase"/>
</dbReference>
<dbReference type="Gene3D" id="3.30.450.20">
    <property type="entry name" value="PAS domain"/>
    <property type="match status" value="2"/>
</dbReference>
<dbReference type="CDD" id="cd01948">
    <property type="entry name" value="EAL"/>
    <property type="match status" value="1"/>
</dbReference>
<keyword evidence="6" id="KW-1185">Reference proteome</keyword>
<reference evidence="6" key="1">
    <citation type="journal article" date="2014" name="Biotechnol. Biofuels">
        <title>Comparison of single-molecule sequencing and hybrid approaches for finishing the genome of Clostridium autoethanogenum and analysis of CRISPR systems in industrial relevant Clostridia.</title>
        <authorList>
            <person name="Brown S.D."/>
            <person name="Nagaraju S."/>
            <person name="Utturkar S."/>
            <person name="De Tissera S."/>
            <person name="Segovia S."/>
            <person name="Mitchell W."/>
            <person name="Land M.L."/>
            <person name="Dassanayake A."/>
            <person name="Kopke M."/>
        </authorList>
    </citation>
    <scope>NUCLEOTIDE SEQUENCE [LARGE SCALE GENOMIC DNA]</scope>
    <source>
        <strain evidence="6">DSM 10061</strain>
    </source>
</reference>
<dbReference type="InterPro" id="IPR001633">
    <property type="entry name" value="EAL_dom"/>
</dbReference>
<feature type="domain" description="PAS" evidence="1">
    <location>
        <begin position="145"/>
        <end position="185"/>
    </location>
</feature>
<dbReference type="SMART" id="SM00052">
    <property type="entry name" value="EAL"/>
    <property type="match status" value="1"/>
</dbReference>
<evidence type="ECO:0000259" key="3">
    <source>
        <dbReference type="PROSITE" id="PS50883"/>
    </source>
</evidence>
<dbReference type="NCBIfam" id="TIGR00254">
    <property type="entry name" value="GGDEF"/>
    <property type="match status" value="1"/>
</dbReference>
<dbReference type="Gene3D" id="3.30.70.270">
    <property type="match status" value="1"/>
</dbReference>
<dbReference type="InterPro" id="IPR043128">
    <property type="entry name" value="Rev_trsase/Diguanyl_cyclase"/>
</dbReference>
<dbReference type="InterPro" id="IPR000700">
    <property type="entry name" value="PAS-assoc_C"/>
</dbReference>
<dbReference type="CDD" id="cd00130">
    <property type="entry name" value="PAS"/>
    <property type="match status" value="1"/>
</dbReference>
<dbReference type="InterPro" id="IPR052155">
    <property type="entry name" value="Biofilm_reg_signaling"/>
</dbReference>
<organism evidence="5 6">
    <name type="scientific">Clostridium autoethanogenum DSM 10061</name>
    <dbReference type="NCBI Taxonomy" id="1341692"/>
    <lineage>
        <taxon>Bacteria</taxon>
        <taxon>Bacillati</taxon>
        <taxon>Bacillota</taxon>
        <taxon>Clostridia</taxon>
        <taxon>Eubacteriales</taxon>
        <taxon>Clostridiaceae</taxon>
        <taxon>Clostridium</taxon>
    </lineage>
</organism>
<accession>A0ABM5NSH4</accession>
<dbReference type="PANTHER" id="PTHR44757:SF2">
    <property type="entry name" value="BIOFILM ARCHITECTURE MAINTENANCE PROTEIN MBAA"/>
    <property type="match status" value="1"/>
</dbReference>
<dbReference type="InterPro" id="IPR000014">
    <property type="entry name" value="PAS"/>
</dbReference>
<evidence type="ECO:0000259" key="4">
    <source>
        <dbReference type="PROSITE" id="PS50887"/>
    </source>
</evidence>
<sequence length="694" mass="79012">MPKLVIVPIARDLLIENIKDIVIIVDSSNKIIDINPAGIKLIMSFKNKKFNIKQGMNFIGIKFNDLLKFVPDIKHVTTVSDTSNEYTITFNFNNKTFYYRVYKSSIFDTDKSEIGRLFTFHNITKMQEYTNNLKQLNDELLISYRIIGTAMEGILMTDASGNIIKVNDSFQRVSGYKKDDLIGKNPRILKSGRHDKTFYLNMWHSLSTNGYWEGEIWNKKKNGKIYPKWMSITSLKGSDGAVENYISISTDISKIKKTEDKLHSLAYYDLLTGIPNRTLFYERLERSLIRANDNKKAVALLFMDLDGFKVINDSLGHAAGDLLLKEVAARIKSSIRKSDTVSRLGGDEFTVILENVDSHEYVQAVSEVIIDKILLPYSILDREITLGVSIGIALAPYDESTVEGLMRKADAAMYDAKESGKGKYSFSSKEIEKRNQEILEMQIRLNAALHNKEFILYLQPQTAFDGNEFKIVGAEALIRWETADGKIFTPDKFIPVSENNRMIIPIGNWILEEIFKIDRILKSSGINIKLSINVSSKQFENNNLVSKIKEIFKENSPQNIDLVIEITESFLMQNTEKAIQNLQKIKELGIGISIDDFGTGFSSLSYLTRLPADYLKIDKSFIDDIANINHKNITPSIISMAKTLNLKTVAEGVETQEQINRLIDEGCDELQGYYFSKPLIISDFIKYIKQYNKI</sequence>
<feature type="domain" description="EAL" evidence="3">
    <location>
        <begin position="438"/>
        <end position="692"/>
    </location>
</feature>
<dbReference type="SUPFAM" id="SSF55785">
    <property type="entry name" value="PYP-like sensor domain (PAS domain)"/>
    <property type="match status" value="1"/>
</dbReference>
<dbReference type="PROSITE" id="PS50112">
    <property type="entry name" value="PAS"/>
    <property type="match status" value="1"/>
</dbReference>
<gene>
    <name evidence="5" type="ORF">CAETHG_1070</name>
</gene>
<dbReference type="InterPro" id="IPR035965">
    <property type="entry name" value="PAS-like_dom_sf"/>
</dbReference>
<evidence type="ECO:0000259" key="1">
    <source>
        <dbReference type="PROSITE" id="PS50112"/>
    </source>
</evidence>
<dbReference type="PROSITE" id="PS50113">
    <property type="entry name" value="PAC"/>
    <property type="match status" value="1"/>
</dbReference>
<dbReference type="SUPFAM" id="SSF55073">
    <property type="entry name" value="Nucleotide cyclase"/>
    <property type="match status" value="1"/>
</dbReference>
<dbReference type="EMBL" id="CP006763">
    <property type="protein sequence ID" value="AGY75295.2"/>
    <property type="molecule type" value="Genomic_DNA"/>
</dbReference>
<evidence type="ECO:0000313" key="6">
    <source>
        <dbReference type="Proteomes" id="UP000017590"/>
    </source>
</evidence>
<dbReference type="InterPro" id="IPR035919">
    <property type="entry name" value="EAL_sf"/>
</dbReference>
<name>A0ABM5NSH4_9CLOT</name>
<dbReference type="SMART" id="SM00091">
    <property type="entry name" value="PAS"/>
    <property type="match status" value="2"/>
</dbReference>
<dbReference type="PROSITE" id="PS50883">
    <property type="entry name" value="EAL"/>
    <property type="match status" value="1"/>
</dbReference>
<dbReference type="Pfam" id="PF00990">
    <property type="entry name" value="GGDEF"/>
    <property type="match status" value="1"/>
</dbReference>
<dbReference type="InterPro" id="IPR000160">
    <property type="entry name" value="GGDEF_dom"/>
</dbReference>
<dbReference type="Proteomes" id="UP000017590">
    <property type="component" value="Chromosome"/>
</dbReference>
<dbReference type="Pfam" id="PF00563">
    <property type="entry name" value="EAL"/>
    <property type="match status" value="1"/>
</dbReference>
<dbReference type="PANTHER" id="PTHR44757">
    <property type="entry name" value="DIGUANYLATE CYCLASE DGCP"/>
    <property type="match status" value="1"/>
</dbReference>
<dbReference type="NCBIfam" id="TIGR00229">
    <property type="entry name" value="sensory_box"/>
    <property type="match status" value="1"/>
</dbReference>
<dbReference type="SMART" id="SM00267">
    <property type="entry name" value="GGDEF"/>
    <property type="match status" value="1"/>
</dbReference>
<dbReference type="PROSITE" id="PS50887">
    <property type="entry name" value="GGDEF"/>
    <property type="match status" value="1"/>
</dbReference>
<evidence type="ECO:0000259" key="2">
    <source>
        <dbReference type="PROSITE" id="PS50113"/>
    </source>
</evidence>
<feature type="domain" description="PAC" evidence="2">
    <location>
        <begin position="212"/>
        <end position="264"/>
    </location>
</feature>
<dbReference type="Gene3D" id="3.20.20.450">
    <property type="entry name" value="EAL domain"/>
    <property type="match status" value="1"/>
</dbReference>
<feature type="domain" description="GGDEF" evidence="4">
    <location>
        <begin position="296"/>
        <end position="429"/>
    </location>
</feature>
<protein>
    <submittedName>
        <fullName evidence="5">EAL domain-containing protein</fullName>
    </submittedName>
</protein>
<proteinExistence type="predicted"/>
<dbReference type="CDD" id="cd01949">
    <property type="entry name" value="GGDEF"/>
    <property type="match status" value="1"/>
</dbReference>
<dbReference type="Pfam" id="PF13426">
    <property type="entry name" value="PAS_9"/>
    <property type="match status" value="2"/>
</dbReference>
<evidence type="ECO:0000313" key="5">
    <source>
        <dbReference type="EMBL" id="AGY75295.2"/>
    </source>
</evidence>